<name>A0AAV4PVF4_CAEEX</name>
<dbReference type="EMBL" id="BPLR01005105">
    <property type="protein sequence ID" value="GIX99851.1"/>
    <property type="molecule type" value="Genomic_DNA"/>
</dbReference>
<gene>
    <name evidence="1" type="ORF">CEXT_815341</name>
</gene>
<keyword evidence="2" id="KW-1185">Reference proteome</keyword>
<comment type="caution">
    <text evidence="1">The sequence shown here is derived from an EMBL/GenBank/DDBJ whole genome shotgun (WGS) entry which is preliminary data.</text>
</comment>
<protein>
    <submittedName>
        <fullName evidence="1">Uncharacterized protein</fullName>
    </submittedName>
</protein>
<accession>A0AAV4PVF4</accession>
<proteinExistence type="predicted"/>
<evidence type="ECO:0000313" key="2">
    <source>
        <dbReference type="Proteomes" id="UP001054945"/>
    </source>
</evidence>
<organism evidence="1 2">
    <name type="scientific">Caerostris extrusa</name>
    <name type="common">Bark spider</name>
    <name type="synonym">Caerostris bankana</name>
    <dbReference type="NCBI Taxonomy" id="172846"/>
    <lineage>
        <taxon>Eukaryota</taxon>
        <taxon>Metazoa</taxon>
        <taxon>Ecdysozoa</taxon>
        <taxon>Arthropoda</taxon>
        <taxon>Chelicerata</taxon>
        <taxon>Arachnida</taxon>
        <taxon>Araneae</taxon>
        <taxon>Araneomorphae</taxon>
        <taxon>Entelegynae</taxon>
        <taxon>Araneoidea</taxon>
        <taxon>Araneidae</taxon>
        <taxon>Caerostris</taxon>
    </lineage>
</organism>
<reference evidence="1 2" key="1">
    <citation type="submission" date="2021-06" db="EMBL/GenBank/DDBJ databases">
        <title>Caerostris extrusa draft genome.</title>
        <authorList>
            <person name="Kono N."/>
            <person name="Arakawa K."/>
        </authorList>
    </citation>
    <scope>NUCLEOTIDE SEQUENCE [LARGE SCALE GENOMIC DNA]</scope>
</reference>
<dbReference type="AlphaFoldDB" id="A0AAV4PVF4"/>
<dbReference type="Proteomes" id="UP001054945">
    <property type="component" value="Unassembled WGS sequence"/>
</dbReference>
<evidence type="ECO:0000313" key="1">
    <source>
        <dbReference type="EMBL" id="GIX99851.1"/>
    </source>
</evidence>
<sequence length="86" mass="9968">MILRNEESAQRLLESLNSHSGLIPEKLATRERLRRAAQLPRIQDFSFCVSGQAANETLGLTFIIWWRVFRGKKFVLMEENVIELPP</sequence>